<reference evidence="1 2" key="1">
    <citation type="submission" date="2024-09" db="EMBL/GenBank/DDBJ databases">
        <authorList>
            <person name="Makale K.P.P."/>
            <person name="Makhzoum A."/>
            <person name="Rantong G."/>
            <person name="Rahube T.O."/>
        </authorList>
    </citation>
    <scope>NUCLEOTIDE SEQUENCE [LARGE SCALE GENOMIC DNA]</scope>
    <source>
        <strain evidence="1 2">KM_D13</strain>
    </source>
</reference>
<keyword evidence="2" id="KW-1185">Reference proteome</keyword>
<dbReference type="RefSeq" id="WP_373949476.1">
    <property type="nucleotide sequence ID" value="NZ_JBHDLN010000003.1"/>
</dbReference>
<evidence type="ECO:0008006" key="3">
    <source>
        <dbReference type="Google" id="ProtNLM"/>
    </source>
</evidence>
<comment type="caution">
    <text evidence="1">The sequence shown here is derived from an EMBL/GenBank/DDBJ whole genome shotgun (WGS) entry which is preliminary data.</text>
</comment>
<protein>
    <recommendedName>
        <fullName evidence="3">Phage ABA sandwich domain-containing protein</fullName>
    </recommendedName>
</protein>
<dbReference type="Proteomes" id="UP001575622">
    <property type="component" value="Unassembled WGS sequence"/>
</dbReference>
<organism evidence="1 2">
    <name type="scientific">Paenibacillus oleatilyticus</name>
    <dbReference type="NCBI Taxonomy" id="2594886"/>
    <lineage>
        <taxon>Bacteria</taxon>
        <taxon>Bacillati</taxon>
        <taxon>Bacillota</taxon>
        <taxon>Bacilli</taxon>
        <taxon>Bacillales</taxon>
        <taxon>Paenibacillaceae</taxon>
        <taxon>Paenibacillus</taxon>
    </lineage>
</organism>
<dbReference type="EMBL" id="JBHDLN010000003">
    <property type="protein sequence ID" value="MFB0841816.1"/>
    <property type="molecule type" value="Genomic_DNA"/>
</dbReference>
<evidence type="ECO:0000313" key="2">
    <source>
        <dbReference type="Proteomes" id="UP001575622"/>
    </source>
</evidence>
<sequence length="134" mass="15348">MNEQQVRDMQPGPEMDRTLGLALGYEEILVHEDLERRQKSEHERGTIIRYGIRYILRRKDQPAVEWSPSTTWEGMGLVVEELRKNYRIDLVLEEGTNYCSVIYYDYAIYEAGSDISAPHAVAMAALLAIGGAER</sequence>
<evidence type="ECO:0000313" key="1">
    <source>
        <dbReference type="EMBL" id="MFB0841816.1"/>
    </source>
</evidence>
<name>A0ABV4UXC0_9BACL</name>
<gene>
    <name evidence="1" type="ORF">ACEU3E_06525</name>
</gene>
<proteinExistence type="predicted"/>
<accession>A0ABV4UXC0</accession>